<feature type="compositionally biased region" description="Basic residues" evidence="1">
    <location>
        <begin position="130"/>
        <end position="154"/>
    </location>
</feature>
<sequence>MSFFSSSTQNLEYTPQLALAIRNYKKYDDAAKELFSTLKSDSNITIIDDTAAEKLIDDICYYVFMKVNTGNNMYIIHNPNKQLYKIYGYSNTELNDVNNLIPQLIKIELLKPYKPMLNFVKANIPSSGGKKTKSKKNKSKKNKSKKNKTRRNHK</sequence>
<organism evidence="2">
    <name type="scientific">viral metagenome</name>
    <dbReference type="NCBI Taxonomy" id="1070528"/>
    <lineage>
        <taxon>unclassified sequences</taxon>
        <taxon>metagenomes</taxon>
        <taxon>organismal metagenomes</taxon>
    </lineage>
</organism>
<dbReference type="EMBL" id="MN740540">
    <property type="protein sequence ID" value="QHU32386.1"/>
    <property type="molecule type" value="Genomic_DNA"/>
</dbReference>
<proteinExistence type="predicted"/>
<evidence type="ECO:0000313" key="2">
    <source>
        <dbReference type="EMBL" id="QHU32386.1"/>
    </source>
</evidence>
<evidence type="ECO:0000256" key="1">
    <source>
        <dbReference type="SAM" id="MobiDB-lite"/>
    </source>
</evidence>
<feature type="region of interest" description="Disordered" evidence="1">
    <location>
        <begin position="124"/>
        <end position="154"/>
    </location>
</feature>
<name>A0A6C0LN88_9ZZZZ</name>
<protein>
    <submittedName>
        <fullName evidence="2">Uncharacterized protein</fullName>
    </submittedName>
</protein>
<reference evidence="2" key="1">
    <citation type="journal article" date="2020" name="Nature">
        <title>Giant virus diversity and host interactions through global metagenomics.</title>
        <authorList>
            <person name="Schulz F."/>
            <person name="Roux S."/>
            <person name="Paez-Espino D."/>
            <person name="Jungbluth S."/>
            <person name="Walsh D.A."/>
            <person name="Denef V.J."/>
            <person name="McMahon K.D."/>
            <person name="Konstantinidis K.T."/>
            <person name="Eloe-Fadrosh E.A."/>
            <person name="Kyrpides N.C."/>
            <person name="Woyke T."/>
        </authorList>
    </citation>
    <scope>NUCLEOTIDE SEQUENCE</scope>
    <source>
        <strain evidence="2">GVMAG-M-3300027969-2</strain>
    </source>
</reference>
<accession>A0A6C0LN88</accession>
<dbReference type="AlphaFoldDB" id="A0A6C0LN88"/>